<evidence type="ECO:0000259" key="8">
    <source>
        <dbReference type="Pfam" id="PF14322"/>
    </source>
</evidence>
<feature type="domain" description="RagB/SusD" evidence="7">
    <location>
        <begin position="277"/>
        <end position="564"/>
    </location>
</feature>
<evidence type="ECO:0000256" key="4">
    <source>
        <dbReference type="ARBA" id="ARBA00023136"/>
    </source>
</evidence>
<dbReference type="Proteomes" id="UP000183788">
    <property type="component" value="Unassembled WGS sequence"/>
</dbReference>
<keyword evidence="5" id="KW-0998">Cell outer membrane</keyword>
<gene>
    <name evidence="9" type="ORF">SAMN05661012_04267</name>
    <name evidence="10" type="ORF">SR876_11140</name>
</gene>
<accession>A0A1K1RUZ4</accession>
<evidence type="ECO:0000259" key="7">
    <source>
        <dbReference type="Pfam" id="PF07980"/>
    </source>
</evidence>
<dbReference type="EMBL" id="FPIZ01000014">
    <property type="protein sequence ID" value="SFW75637.1"/>
    <property type="molecule type" value="Genomic_DNA"/>
</dbReference>
<dbReference type="AlphaFoldDB" id="A0A1K1RUZ4"/>
<comment type="similarity">
    <text evidence="2">Belongs to the SusD family.</text>
</comment>
<dbReference type="Proteomes" id="UP001326715">
    <property type="component" value="Chromosome"/>
</dbReference>
<dbReference type="InterPro" id="IPR033985">
    <property type="entry name" value="SusD-like_N"/>
</dbReference>
<dbReference type="Pfam" id="PF14322">
    <property type="entry name" value="SusD-like_3"/>
    <property type="match status" value="1"/>
</dbReference>
<organism evidence="9 11">
    <name type="scientific">Chitinophaga sancti</name>
    <dbReference type="NCBI Taxonomy" id="1004"/>
    <lineage>
        <taxon>Bacteria</taxon>
        <taxon>Pseudomonadati</taxon>
        <taxon>Bacteroidota</taxon>
        <taxon>Chitinophagia</taxon>
        <taxon>Chitinophagales</taxon>
        <taxon>Chitinophagaceae</taxon>
        <taxon>Chitinophaga</taxon>
    </lineage>
</organism>
<reference evidence="9 11" key="1">
    <citation type="submission" date="2016-11" db="EMBL/GenBank/DDBJ databases">
        <authorList>
            <person name="Jaros S."/>
            <person name="Januszkiewicz K."/>
            <person name="Wedrychowicz H."/>
        </authorList>
    </citation>
    <scope>NUCLEOTIDE SEQUENCE [LARGE SCALE GENOMIC DNA]</scope>
    <source>
        <strain evidence="9 11">DSM 784</strain>
    </source>
</reference>
<evidence type="ECO:0000256" key="6">
    <source>
        <dbReference type="SAM" id="SignalP"/>
    </source>
</evidence>
<dbReference type="Pfam" id="PF07980">
    <property type="entry name" value="SusD_RagB"/>
    <property type="match status" value="1"/>
</dbReference>
<dbReference type="GO" id="GO:0009279">
    <property type="term" value="C:cell outer membrane"/>
    <property type="evidence" value="ECO:0007669"/>
    <property type="project" value="UniProtKB-SubCell"/>
</dbReference>
<sequence length="564" mass="63941">MKKIYALCLLLIVAGSCNKQLEIAPKGVLSPDQVANPENIDNFVIAAYSPLGNGDINVSFSLWQYGDVMSDDAYKGGRDEGDGQEFHFMETFSNMRADFWQLDNLWYRIYIGISRANIALGYLNKIDATAYPQKAARQGEMRFLRGYYYFLLKELFYHIPYIDETVPQDSYATISNRTLSNDSLWEKIAGDFKFAADNLPATQTQVGRPSAAAANGFLAKARLFQAYTQDDQYNVTGVNTTHLNEVVAAADKAIGSAFHLENDYANNFLPGSFENGPESMFAIQYSQDDGTLYGRLNYGDALSVPQGLGCCDFHKPSQNFVNAFRTDVNGLPYLDTYNSQNLDFNTDNIDPRLDHTVGIPEHNWKYETTHIYKTTWNRNPGVYGVYASMKENVSPDCNCFVQTPPFFPNSKNKILLRFSEVLLMKAEALIELGRQDEALPLINQVRSRAAQSTGKLKNATGDYQAKYFTGTYQPGVNVDWTQVTARKALRFERRLELGQEAQRFFDLVRWGIAAETLNTYFSVERTRFSFLNNGNFSKHKNEYLPIPQNQINFARGVYQQNRGY</sequence>
<keyword evidence="4" id="KW-0472">Membrane</keyword>
<evidence type="ECO:0000256" key="2">
    <source>
        <dbReference type="ARBA" id="ARBA00006275"/>
    </source>
</evidence>
<dbReference type="STRING" id="1004.SAMN05661012_04267"/>
<comment type="subcellular location">
    <subcellularLocation>
        <location evidence="1">Cell outer membrane</location>
    </subcellularLocation>
</comment>
<evidence type="ECO:0000313" key="10">
    <source>
        <dbReference type="EMBL" id="WQG92060.1"/>
    </source>
</evidence>
<evidence type="ECO:0000256" key="5">
    <source>
        <dbReference type="ARBA" id="ARBA00023237"/>
    </source>
</evidence>
<dbReference type="RefSeq" id="WP_072363259.1">
    <property type="nucleotide sequence ID" value="NZ_CP139972.1"/>
</dbReference>
<protein>
    <submittedName>
        <fullName evidence="10">RagB/SusD family nutrient uptake outer membrane protein</fullName>
    </submittedName>
    <submittedName>
        <fullName evidence="9">Starch-binding associating with outer membrane</fullName>
    </submittedName>
</protein>
<feature type="signal peptide" evidence="6">
    <location>
        <begin position="1"/>
        <end position="19"/>
    </location>
</feature>
<reference evidence="10 12" key="2">
    <citation type="submission" date="2023-11" db="EMBL/GenBank/DDBJ databases">
        <title>MicrobeMod: A computational toolkit for identifying prokaryotic methylation and restriction-modification with nanopore sequencing.</title>
        <authorList>
            <person name="Crits-Christoph A."/>
            <person name="Kang S.C."/>
            <person name="Lee H."/>
            <person name="Ostrov N."/>
        </authorList>
    </citation>
    <scope>NUCLEOTIDE SEQUENCE [LARGE SCALE GENOMIC DNA]</scope>
    <source>
        <strain evidence="10 12">ATCC 23090</strain>
    </source>
</reference>
<proteinExistence type="inferred from homology"/>
<dbReference type="InterPro" id="IPR012944">
    <property type="entry name" value="SusD_RagB_dom"/>
</dbReference>
<dbReference type="InterPro" id="IPR011990">
    <property type="entry name" value="TPR-like_helical_dom_sf"/>
</dbReference>
<dbReference type="Gene3D" id="1.25.40.390">
    <property type="match status" value="1"/>
</dbReference>
<evidence type="ECO:0000313" key="9">
    <source>
        <dbReference type="EMBL" id="SFW75637.1"/>
    </source>
</evidence>
<dbReference type="EMBL" id="CP140154">
    <property type="protein sequence ID" value="WQG92060.1"/>
    <property type="molecule type" value="Genomic_DNA"/>
</dbReference>
<feature type="chain" id="PRO_5012995694" evidence="6">
    <location>
        <begin position="20"/>
        <end position="564"/>
    </location>
</feature>
<evidence type="ECO:0000313" key="11">
    <source>
        <dbReference type="Proteomes" id="UP000183788"/>
    </source>
</evidence>
<dbReference type="OrthoDB" id="9792139at2"/>
<evidence type="ECO:0000256" key="3">
    <source>
        <dbReference type="ARBA" id="ARBA00022729"/>
    </source>
</evidence>
<dbReference type="PROSITE" id="PS51257">
    <property type="entry name" value="PROKAR_LIPOPROTEIN"/>
    <property type="match status" value="1"/>
</dbReference>
<keyword evidence="3 6" id="KW-0732">Signal</keyword>
<feature type="domain" description="SusD-like N-terminal" evidence="8">
    <location>
        <begin position="100"/>
        <end position="221"/>
    </location>
</feature>
<evidence type="ECO:0000256" key="1">
    <source>
        <dbReference type="ARBA" id="ARBA00004442"/>
    </source>
</evidence>
<name>A0A1K1RUZ4_9BACT</name>
<evidence type="ECO:0000313" key="12">
    <source>
        <dbReference type="Proteomes" id="UP001326715"/>
    </source>
</evidence>
<keyword evidence="12" id="KW-1185">Reference proteome</keyword>
<dbReference type="SUPFAM" id="SSF48452">
    <property type="entry name" value="TPR-like"/>
    <property type="match status" value="1"/>
</dbReference>